<dbReference type="Proteomes" id="UP000077266">
    <property type="component" value="Unassembled WGS sequence"/>
</dbReference>
<evidence type="ECO:0000313" key="1">
    <source>
        <dbReference type="EMBL" id="KZV95040.1"/>
    </source>
</evidence>
<organism evidence="1 2">
    <name type="scientific">Exidia glandulosa HHB12029</name>
    <dbReference type="NCBI Taxonomy" id="1314781"/>
    <lineage>
        <taxon>Eukaryota</taxon>
        <taxon>Fungi</taxon>
        <taxon>Dikarya</taxon>
        <taxon>Basidiomycota</taxon>
        <taxon>Agaricomycotina</taxon>
        <taxon>Agaricomycetes</taxon>
        <taxon>Auriculariales</taxon>
        <taxon>Exidiaceae</taxon>
        <taxon>Exidia</taxon>
    </lineage>
</organism>
<keyword evidence="2" id="KW-1185">Reference proteome</keyword>
<dbReference type="InParanoid" id="A0A165JLY6"/>
<name>A0A165JLY6_EXIGL</name>
<dbReference type="EMBL" id="KV425964">
    <property type="protein sequence ID" value="KZV95040.1"/>
    <property type="molecule type" value="Genomic_DNA"/>
</dbReference>
<proteinExistence type="predicted"/>
<protein>
    <submittedName>
        <fullName evidence="1">Uncharacterized protein</fullName>
    </submittedName>
</protein>
<sequence length="97" mass="10687">MQGYIRGGSHGAARRIWGNDLAKKVTSDTTGRPGGRAESSVLAHFYKVQCRVQYCTAAMGSRNKQGGWGDNEHARESVATRWQSSHCGLWDDAMEKT</sequence>
<evidence type="ECO:0000313" key="2">
    <source>
        <dbReference type="Proteomes" id="UP000077266"/>
    </source>
</evidence>
<dbReference type="AlphaFoldDB" id="A0A165JLY6"/>
<reference evidence="1 2" key="1">
    <citation type="journal article" date="2016" name="Mol. Biol. Evol.">
        <title>Comparative Genomics of Early-Diverging Mushroom-Forming Fungi Provides Insights into the Origins of Lignocellulose Decay Capabilities.</title>
        <authorList>
            <person name="Nagy L.G."/>
            <person name="Riley R."/>
            <person name="Tritt A."/>
            <person name="Adam C."/>
            <person name="Daum C."/>
            <person name="Floudas D."/>
            <person name="Sun H."/>
            <person name="Yadav J.S."/>
            <person name="Pangilinan J."/>
            <person name="Larsson K.H."/>
            <person name="Matsuura K."/>
            <person name="Barry K."/>
            <person name="Labutti K."/>
            <person name="Kuo R."/>
            <person name="Ohm R.A."/>
            <person name="Bhattacharya S.S."/>
            <person name="Shirouzu T."/>
            <person name="Yoshinaga Y."/>
            <person name="Martin F.M."/>
            <person name="Grigoriev I.V."/>
            <person name="Hibbett D.S."/>
        </authorList>
    </citation>
    <scope>NUCLEOTIDE SEQUENCE [LARGE SCALE GENOMIC DNA]</scope>
    <source>
        <strain evidence="1 2">HHB12029</strain>
    </source>
</reference>
<gene>
    <name evidence="1" type="ORF">EXIGLDRAFT_736093</name>
</gene>
<accession>A0A165JLY6</accession>